<sequence length="167" mass="18900">MNDLDSGEVSRQPASDFCFVCGRNNPAGLRLDFYNNKTQVWTEFTPSEYYQSWPGILHGGIITTVLDETISRVAFLYDKWVSTGKLEVKFRKPTPLGQKLRISGELVRDAGRAMEMRGRIQVVETGEVTAEASGLFVRLPDATRHEIIKSVGGDFAEWEEWLAKNRQ</sequence>
<evidence type="ECO:0000256" key="13">
    <source>
        <dbReference type="ARBA" id="ARBA00035852"/>
    </source>
</evidence>
<comment type="catalytic activity">
    <reaction evidence="21">
        <text>decanoyl-CoA + H2O = decanoate + CoA + H(+)</text>
        <dbReference type="Rhea" id="RHEA:40059"/>
        <dbReference type="ChEBI" id="CHEBI:15377"/>
        <dbReference type="ChEBI" id="CHEBI:15378"/>
        <dbReference type="ChEBI" id="CHEBI:27689"/>
        <dbReference type="ChEBI" id="CHEBI:57287"/>
        <dbReference type="ChEBI" id="CHEBI:61430"/>
    </reaction>
    <physiologicalReaction direction="left-to-right" evidence="21">
        <dbReference type="Rhea" id="RHEA:40060"/>
    </physiologicalReaction>
</comment>
<keyword evidence="5" id="KW-0963">Cytoplasm</keyword>
<comment type="catalytic activity">
    <reaction evidence="13">
        <text>(5Z,8Z,11Z,14Z)-eicosatetraenoyl-CoA + H2O = (5Z,8Z,11Z,14Z)-eicosatetraenoate + CoA + H(+)</text>
        <dbReference type="Rhea" id="RHEA:40151"/>
        <dbReference type="ChEBI" id="CHEBI:15377"/>
        <dbReference type="ChEBI" id="CHEBI:15378"/>
        <dbReference type="ChEBI" id="CHEBI:32395"/>
        <dbReference type="ChEBI" id="CHEBI:57287"/>
        <dbReference type="ChEBI" id="CHEBI:57368"/>
    </reaction>
    <physiologicalReaction direction="left-to-right" evidence="13">
        <dbReference type="Rhea" id="RHEA:40152"/>
    </physiologicalReaction>
</comment>
<dbReference type="Pfam" id="PF03061">
    <property type="entry name" value="4HBT"/>
    <property type="match status" value="1"/>
</dbReference>
<keyword evidence="12" id="KW-0966">Cell projection</keyword>
<evidence type="ECO:0000313" key="25">
    <source>
        <dbReference type="EMBL" id="NWJ48845.1"/>
    </source>
</evidence>
<dbReference type="InterPro" id="IPR006683">
    <property type="entry name" value="Thioestr_dom"/>
</dbReference>
<comment type="catalytic activity">
    <reaction evidence="20">
        <text>hexadecanoyl-CoA + H2O = hexadecanoate + CoA + H(+)</text>
        <dbReference type="Rhea" id="RHEA:16645"/>
        <dbReference type="ChEBI" id="CHEBI:7896"/>
        <dbReference type="ChEBI" id="CHEBI:15377"/>
        <dbReference type="ChEBI" id="CHEBI:15378"/>
        <dbReference type="ChEBI" id="CHEBI:57287"/>
        <dbReference type="ChEBI" id="CHEBI:57379"/>
        <dbReference type="EC" id="3.1.2.2"/>
    </reaction>
    <physiologicalReaction direction="left-to-right" evidence="20">
        <dbReference type="Rhea" id="RHEA:16646"/>
    </physiologicalReaction>
</comment>
<evidence type="ECO:0000256" key="16">
    <source>
        <dbReference type="ARBA" id="ARBA00038848"/>
    </source>
</evidence>
<evidence type="ECO:0000256" key="12">
    <source>
        <dbReference type="ARBA" id="ARBA00023273"/>
    </source>
</evidence>
<dbReference type="GO" id="GO:0016787">
    <property type="term" value="F:hydrolase activity"/>
    <property type="evidence" value="ECO:0007669"/>
    <property type="project" value="UniProtKB-KW"/>
</dbReference>
<evidence type="ECO:0000256" key="2">
    <source>
        <dbReference type="ARBA" id="ARBA00004496"/>
    </source>
</evidence>
<dbReference type="Proteomes" id="UP000521676">
    <property type="component" value="Unassembled WGS sequence"/>
</dbReference>
<accession>A0A8T7M9N8</accession>
<keyword evidence="28" id="KW-1185">Reference proteome</keyword>
<comment type="catalytic activity">
    <reaction evidence="23">
        <text>tetradecanoyl-CoA + H2O = tetradecanoate + CoA + H(+)</text>
        <dbReference type="Rhea" id="RHEA:40119"/>
        <dbReference type="ChEBI" id="CHEBI:15377"/>
        <dbReference type="ChEBI" id="CHEBI:15378"/>
        <dbReference type="ChEBI" id="CHEBI:30807"/>
        <dbReference type="ChEBI" id="CHEBI:57287"/>
        <dbReference type="ChEBI" id="CHEBI:57385"/>
    </reaction>
    <physiologicalReaction direction="left-to-right" evidence="23">
        <dbReference type="Rhea" id="RHEA:40120"/>
    </physiologicalReaction>
</comment>
<evidence type="ECO:0000313" key="28">
    <source>
        <dbReference type="Proteomes" id="UP001431572"/>
    </source>
</evidence>
<proteinExistence type="inferred from homology"/>
<evidence type="ECO:0000256" key="23">
    <source>
        <dbReference type="ARBA" id="ARBA00048180"/>
    </source>
</evidence>
<evidence type="ECO:0000256" key="18">
    <source>
        <dbReference type="ARBA" id="ARBA00043210"/>
    </source>
</evidence>
<dbReference type="InterPro" id="IPR052365">
    <property type="entry name" value="THEM4/THEM5_acyl-CoA_thioest"/>
</dbReference>
<keyword evidence="6" id="KW-0053">Apoptosis</keyword>
<evidence type="ECO:0000256" key="14">
    <source>
        <dbReference type="ARBA" id="ARBA00037002"/>
    </source>
</evidence>
<evidence type="ECO:0000256" key="7">
    <source>
        <dbReference type="ARBA" id="ARBA00022801"/>
    </source>
</evidence>
<evidence type="ECO:0000256" key="20">
    <source>
        <dbReference type="ARBA" id="ARBA00047734"/>
    </source>
</evidence>
<keyword evidence="10" id="KW-0443">Lipid metabolism</keyword>
<dbReference type="EC" id="3.1.2.2" evidence="16"/>
<dbReference type="GO" id="GO:0006631">
    <property type="term" value="P:fatty acid metabolic process"/>
    <property type="evidence" value="ECO:0007669"/>
    <property type="project" value="UniProtKB-KW"/>
</dbReference>
<evidence type="ECO:0000256" key="3">
    <source>
        <dbReference type="ARBA" id="ARBA00004632"/>
    </source>
</evidence>
<evidence type="ECO:0000256" key="1">
    <source>
        <dbReference type="ARBA" id="ARBA00004170"/>
    </source>
</evidence>
<evidence type="ECO:0000256" key="10">
    <source>
        <dbReference type="ARBA" id="ARBA00023098"/>
    </source>
</evidence>
<keyword evidence="7" id="KW-0378">Hydrolase</keyword>
<evidence type="ECO:0000256" key="5">
    <source>
        <dbReference type="ARBA" id="ARBA00022490"/>
    </source>
</evidence>
<dbReference type="GO" id="GO:0016020">
    <property type="term" value="C:membrane"/>
    <property type="evidence" value="ECO:0007669"/>
    <property type="project" value="UniProtKB-SubCell"/>
</dbReference>
<dbReference type="PANTHER" id="PTHR12418">
    <property type="entry name" value="ACYL-COENZYME A THIOESTERASE THEM4"/>
    <property type="match status" value="1"/>
</dbReference>
<evidence type="ECO:0000313" key="26">
    <source>
        <dbReference type="EMBL" id="WJW68777.1"/>
    </source>
</evidence>
<evidence type="ECO:0000256" key="9">
    <source>
        <dbReference type="ARBA" id="ARBA00022946"/>
    </source>
</evidence>
<evidence type="ECO:0000256" key="17">
    <source>
        <dbReference type="ARBA" id="ARBA00040123"/>
    </source>
</evidence>
<evidence type="ECO:0000256" key="8">
    <source>
        <dbReference type="ARBA" id="ARBA00022832"/>
    </source>
</evidence>
<dbReference type="RefSeq" id="WP_341470682.1">
    <property type="nucleotide sequence ID" value="NZ_CP128400.1"/>
</dbReference>
<dbReference type="PANTHER" id="PTHR12418:SF19">
    <property type="entry name" value="ACYL-COENZYME A THIOESTERASE THEM4"/>
    <property type="match status" value="1"/>
</dbReference>
<evidence type="ECO:0000256" key="21">
    <source>
        <dbReference type="ARBA" id="ARBA00047969"/>
    </source>
</evidence>
<keyword evidence="11" id="KW-0472">Membrane</keyword>
<keyword evidence="8" id="KW-0276">Fatty acid metabolism</keyword>
<protein>
    <recommendedName>
        <fullName evidence="17">Acyl-coenzyme A thioesterase THEM4</fullName>
        <ecNumber evidence="16">3.1.2.2</ecNumber>
    </recommendedName>
    <alternativeName>
        <fullName evidence="18">Thioesterase superfamily member 4</fullName>
    </alternativeName>
</protein>
<dbReference type="EMBL" id="CP128400">
    <property type="protein sequence ID" value="WJW68777.1"/>
    <property type="molecule type" value="Genomic_DNA"/>
</dbReference>
<gene>
    <name evidence="25" type="ORF">HXX08_23545</name>
    <name evidence="26" type="ORF">OZ401_004394</name>
</gene>
<reference evidence="25 27" key="1">
    <citation type="submission" date="2020-06" db="EMBL/GenBank/DDBJ databases">
        <title>Anoxygenic phototrophic Chloroflexota member uses a Type I reaction center.</title>
        <authorList>
            <person name="Tsuji J.M."/>
            <person name="Shaw N.A."/>
            <person name="Nagashima S."/>
            <person name="Venkiteswaran J."/>
            <person name="Schiff S.L."/>
            <person name="Hanada S."/>
            <person name="Tank M."/>
            <person name="Neufeld J.D."/>
        </authorList>
    </citation>
    <scope>NUCLEOTIDE SEQUENCE [LARGE SCALE GENOMIC DNA]</scope>
    <source>
        <strain evidence="25">L227-S17</strain>
    </source>
</reference>
<feature type="domain" description="Thioesterase" evidence="24">
    <location>
        <begin position="55"/>
        <end position="123"/>
    </location>
</feature>
<dbReference type="GO" id="GO:0005737">
    <property type="term" value="C:cytoplasm"/>
    <property type="evidence" value="ECO:0007669"/>
    <property type="project" value="UniProtKB-SubCell"/>
</dbReference>
<evidence type="ECO:0000256" key="19">
    <source>
        <dbReference type="ARBA" id="ARBA00047588"/>
    </source>
</evidence>
<evidence type="ECO:0000256" key="6">
    <source>
        <dbReference type="ARBA" id="ARBA00022703"/>
    </source>
</evidence>
<comment type="similarity">
    <text evidence="15">Belongs to the THEM4/THEM5 thioesterase family.</text>
</comment>
<comment type="subcellular location">
    <subcellularLocation>
        <location evidence="3">Cell projection</location>
        <location evidence="3">Ruffle membrane</location>
    </subcellularLocation>
    <subcellularLocation>
        <location evidence="2">Cytoplasm</location>
    </subcellularLocation>
    <subcellularLocation>
        <location evidence="1">Membrane</location>
        <topology evidence="1">Peripheral membrane protein</topology>
    </subcellularLocation>
</comment>
<comment type="catalytic activity">
    <reaction evidence="19">
        <text>octanoyl-CoA + H2O = octanoate + CoA + H(+)</text>
        <dbReference type="Rhea" id="RHEA:30143"/>
        <dbReference type="ChEBI" id="CHEBI:15377"/>
        <dbReference type="ChEBI" id="CHEBI:15378"/>
        <dbReference type="ChEBI" id="CHEBI:25646"/>
        <dbReference type="ChEBI" id="CHEBI:57287"/>
        <dbReference type="ChEBI" id="CHEBI:57386"/>
    </reaction>
    <physiologicalReaction direction="left-to-right" evidence="19">
        <dbReference type="Rhea" id="RHEA:30144"/>
    </physiologicalReaction>
</comment>
<dbReference type="Gene3D" id="3.10.129.10">
    <property type="entry name" value="Hotdog Thioesterase"/>
    <property type="match status" value="1"/>
</dbReference>
<evidence type="ECO:0000313" key="27">
    <source>
        <dbReference type="Proteomes" id="UP000521676"/>
    </source>
</evidence>
<dbReference type="SUPFAM" id="SSF54637">
    <property type="entry name" value="Thioesterase/thiol ester dehydrase-isomerase"/>
    <property type="match status" value="1"/>
</dbReference>
<dbReference type="EMBL" id="JACATZ010000003">
    <property type="protein sequence ID" value="NWJ48845.1"/>
    <property type="molecule type" value="Genomic_DNA"/>
</dbReference>
<organism evidence="25 27">
    <name type="scientific">Candidatus Chlorohelix allophototropha</name>
    <dbReference type="NCBI Taxonomy" id="3003348"/>
    <lineage>
        <taxon>Bacteria</taxon>
        <taxon>Bacillati</taxon>
        <taxon>Chloroflexota</taxon>
        <taxon>Chloroflexia</taxon>
        <taxon>Candidatus Chloroheliales</taxon>
        <taxon>Candidatus Chloroheliaceae</taxon>
        <taxon>Candidatus Chlorohelix</taxon>
    </lineage>
</organism>
<evidence type="ECO:0000259" key="24">
    <source>
        <dbReference type="Pfam" id="PF03061"/>
    </source>
</evidence>
<dbReference type="Proteomes" id="UP001431572">
    <property type="component" value="Chromosome 2"/>
</dbReference>
<evidence type="ECO:0000256" key="11">
    <source>
        <dbReference type="ARBA" id="ARBA00023136"/>
    </source>
</evidence>
<keyword evidence="9" id="KW-0809">Transit peptide</keyword>
<dbReference type="InterPro" id="IPR029069">
    <property type="entry name" value="HotDog_dom_sf"/>
</dbReference>
<name>A0A8T7M9N8_9CHLR</name>
<comment type="catalytic activity">
    <reaction evidence="14">
        <text>(9Z)-octadecenoyl-CoA + H2O = (9Z)-octadecenoate + CoA + H(+)</text>
        <dbReference type="Rhea" id="RHEA:40139"/>
        <dbReference type="ChEBI" id="CHEBI:15377"/>
        <dbReference type="ChEBI" id="CHEBI:15378"/>
        <dbReference type="ChEBI" id="CHEBI:30823"/>
        <dbReference type="ChEBI" id="CHEBI:57287"/>
        <dbReference type="ChEBI" id="CHEBI:57387"/>
    </reaction>
    <physiologicalReaction direction="left-to-right" evidence="14">
        <dbReference type="Rhea" id="RHEA:40140"/>
    </physiologicalReaction>
</comment>
<evidence type="ECO:0000256" key="15">
    <source>
        <dbReference type="ARBA" id="ARBA00038456"/>
    </source>
</evidence>
<comment type="catalytic activity">
    <reaction evidence="22">
        <text>dodecanoyl-CoA + H2O = dodecanoate + CoA + H(+)</text>
        <dbReference type="Rhea" id="RHEA:30135"/>
        <dbReference type="ChEBI" id="CHEBI:15377"/>
        <dbReference type="ChEBI" id="CHEBI:15378"/>
        <dbReference type="ChEBI" id="CHEBI:18262"/>
        <dbReference type="ChEBI" id="CHEBI:57287"/>
        <dbReference type="ChEBI" id="CHEBI:57375"/>
    </reaction>
    <physiologicalReaction direction="left-to-right" evidence="22">
        <dbReference type="Rhea" id="RHEA:30136"/>
    </physiologicalReaction>
</comment>
<dbReference type="AlphaFoldDB" id="A0A8T7M9N8"/>
<evidence type="ECO:0000256" key="4">
    <source>
        <dbReference type="ARBA" id="ARBA00022475"/>
    </source>
</evidence>
<reference evidence="26" key="2">
    <citation type="journal article" date="2024" name="Nature">
        <title>Anoxygenic phototroph of the Chloroflexota uses a type I reaction centre.</title>
        <authorList>
            <person name="Tsuji J.M."/>
            <person name="Shaw N.A."/>
            <person name="Nagashima S."/>
            <person name="Venkiteswaran J.J."/>
            <person name="Schiff S.L."/>
            <person name="Watanabe T."/>
            <person name="Fukui M."/>
            <person name="Hanada S."/>
            <person name="Tank M."/>
            <person name="Neufeld J.D."/>
        </authorList>
    </citation>
    <scope>NUCLEOTIDE SEQUENCE</scope>
    <source>
        <strain evidence="26">L227-S17</strain>
    </source>
</reference>
<evidence type="ECO:0000256" key="22">
    <source>
        <dbReference type="ARBA" id="ARBA00048074"/>
    </source>
</evidence>
<keyword evidence="4" id="KW-1003">Cell membrane</keyword>
<dbReference type="CDD" id="cd03443">
    <property type="entry name" value="PaaI_thioesterase"/>
    <property type="match status" value="1"/>
</dbReference>